<evidence type="ECO:0000313" key="9">
    <source>
        <dbReference type="Proteomes" id="UP000006591"/>
    </source>
</evidence>
<evidence type="ECO:0000256" key="2">
    <source>
        <dbReference type="ARBA" id="ARBA00005510"/>
    </source>
</evidence>
<keyword evidence="3" id="KW-0805">Transcription regulation</keyword>
<dbReference type="OMA" id="ECASCWG"/>
<reference evidence="8" key="1">
    <citation type="submission" date="2015-04" db="UniProtKB">
        <authorList>
            <consortium name="EnsemblPlants"/>
        </authorList>
    </citation>
    <scope>IDENTIFICATION</scope>
    <source>
        <strain evidence="8">SL10</strain>
    </source>
</reference>
<evidence type="ECO:0000256" key="1">
    <source>
        <dbReference type="ARBA" id="ARBA00004123"/>
    </source>
</evidence>
<evidence type="ECO:0000256" key="5">
    <source>
        <dbReference type="ARBA" id="ARBA00023163"/>
    </source>
</evidence>
<dbReference type="SMART" id="SM00353">
    <property type="entry name" value="HLH"/>
    <property type="match status" value="1"/>
</dbReference>
<dbReference type="CDD" id="cd11454">
    <property type="entry name" value="bHLH_AtIND_like"/>
    <property type="match status" value="1"/>
</dbReference>
<evidence type="ECO:0000256" key="4">
    <source>
        <dbReference type="ARBA" id="ARBA00023125"/>
    </source>
</evidence>
<dbReference type="Gramene" id="ONIVA12G13790.1">
    <property type="protein sequence ID" value="ONIVA12G13790.1"/>
    <property type="gene ID" value="ONIVA12G13790"/>
</dbReference>
<dbReference type="InterPro" id="IPR011598">
    <property type="entry name" value="bHLH_dom"/>
</dbReference>
<keyword evidence="5" id="KW-0804">Transcription</keyword>
<keyword evidence="4" id="KW-0238">DNA-binding</keyword>
<dbReference type="Pfam" id="PF00010">
    <property type="entry name" value="HLH"/>
    <property type="match status" value="1"/>
</dbReference>
<dbReference type="PANTHER" id="PTHR45914">
    <property type="entry name" value="TRANSCRIPTION FACTOR HEC3-RELATED"/>
    <property type="match status" value="1"/>
</dbReference>
<protein>
    <recommendedName>
        <fullName evidence="7">BHLH domain-containing protein</fullName>
    </recommendedName>
</protein>
<dbReference type="STRING" id="4536.A0A0E0JAX4"/>
<dbReference type="PROSITE" id="PS50888">
    <property type="entry name" value="BHLH"/>
    <property type="match status" value="1"/>
</dbReference>
<dbReference type="GO" id="GO:0046983">
    <property type="term" value="F:protein dimerization activity"/>
    <property type="evidence" value="ECO:0007669"/>
    <property type="project" value="InterPro"/>
</dbReference>
<dbReference type="Gene3D" id="4.10.280.10">
    <property type="entry name" value="Helix-loop-helix DNA-binding domain"/>
    <property type="match status" value="1"/>
</dbReference>
<dbReference type="AlphaFoldDB" id="A0A0E0JAX4"/>
<reference evidence="8" key="2">
    <citation type="submission" date="2018-04" db="EMBL/GenBank/DDBJ databases">
        <title>OnivRS2 (Oryza nivara Reference Sequence Version 2).</title>
        <authorList>
            <person name="Zhang J."/>
            <person name="Kudrna D."/>
            <person name="Lee S."/>
            <person name="Talag J."/>
            <person name="Rajasekar S."/>
            <person name="Welchert J."/>
            <person name="Hsing Y.-I."/>
            <person name="Wing R.A."/>
        </authorList>
    </citation>
    <scope>NUCLEOTIDE SEQUENCE [LARGE SCALE GENOMIC DNA]</scope>
    <source>
        <strain evidence="8">SL10</strain>
    </source>
</reference>
<feature type="domain" description="BHLH" evidence="7">
    <location>
        <begin position="150"/>
        <end position="199"/>
    </location>
</feature>
<dbReference type="SUPFAM" id="SSF47459">
    <property type="entry name" value="HLH, helix-loop-helix DNA-binding domain"/>
    <property type="match status" value="1"/>
</dbReference>
<keyword evidence="9" id="KW-1185">Reference proteome</keyword>
<evidence type="ECO:0000313" key="8">
    <source>
        <dbReference type="EnsemblPlants" id="ONIVA12G13790.1"/>
    </source>
</evidence>
<dbReference type="GO" id="GO:0003700">
    <property type="term" value="F:DNA-binding transcription factor activity"/>
    <property type="evidence" value="ECO:0007669"/>
    <property type="project" value="InterPro"/>
</dbReference>
<accession>A0A0E0JAX4</accession>
<dbReference type="FunFam" id="4.10.280.10:FF:000022">
    <property type="entry name" value="Basic helix-loop-helix transcription factor"/>
    <property type="match status" value="1"/>
</dbReference>
<evidence type="ECO:0000256" key="6">
    <source>
        <dbReference type="ARBA" id="ARBA00023242"/>
    </source>
</evidence>
<dbReference type="PANTHER" id="PTHR45914:SF60">
    <property type="entry name" value="TRANSCRIPTION FACTOR RSL2-LIKE"/>
    <property type="match status" value="1"/>
</dbReference>
<dbReference type="Proteomes" id="UP000006591">
    <property type="component" value="Chromosome 12"/>
</dbReference>
<organism evidence="8">
    <name type="scientific">Oryza nivara</name>
    <name type="common">Indian wild rice</name>
    <name type="synonym">Oryza sativa f. spontanea</name>
    <dbReference type="NCBI Taxonomy" id="4536"/>
    <lineage>
        <taxon>Eukaryota</taxon>
        <taxon>Viridiplantae</taxon>
        <taxon>Streptophyta</taxon>
        <taxon>Embryophyta</taxon>
        <taxon>Tracheophyta</taxon>
        <taxon>Spermatophyta</taxon>
        <taxon>Magnoliopsida</taxon>
        <taxon>Liliopsida</taxon>
        <taxon>Poales</taxon>
        <taxon>Poaceae</taxon>
        <taxon>BOP clade</taxon>
        <taxon>Oryzoideae</taxon>
        <taxon>Oryzeae</taxon>
        <taxon>Oryzinae</taxon>
        <taxon>Oryza</taxon>
    </lineage>
</organism>
<dbReference type="EnsemblPlants" id="ONIVA12G13790.1">
    <property type="protein sequence ID" value="ONIVA12G13790.1"/>
    <property type="gene ID" value="ONIVA12G13790"/>
</dbReference>
<sequence>MPANLKPFQAPTQYIYTFSLQLQFAPYSQNHCSGSAMECSSFEAICNESEMIAHLQSLFWSSSDADPCFGSSSFSLISSEGYDTMTTEFVNSSTNVCFDYQDDSFVSAEDTTIGNKRKVQMDTENELMMNRSKEVRTKMSVSKACKHSVSAESSQSYYAKNRRQRINERLRILQELIPNGTKVDISTMLEEAIQYVKFLHLQIKLLSSDEMWMYAPLAFDSGNNRLYQNSLSQE</sequence>
<comment type="subcellular location">
    <subcellularLocation>
        <location evidence="1">Nucleus</location>
    </subcellularLocation>
</comment>
<dbReference type="InterPro" id="IPR045843">
    <property type="entry name" value="IND-like"/>
</dbReference>
<dbReference type="GO" id="GO:0003677">
    <property type="term" value="F:DNA binding"/>
    <property type="evidence" value="ECO:0007669"/>
    <property type="project" value="UniProtKB-KW"/>
</dbReference>
<comment type="similarity">
    <text evidence="2">Belongs to the bHLH protein family.</text>
</comment>
<evidence type="ECO:0000256" key="3">
    <source>
        <dbReference type="ARBA" id="ARBA00023015"/>
    </source>
</evidence>
<keyword evidence="6" id="KW-0539">Nucleus</keyword>
<dbReference type="GO" id="GO:0005634">
    <property type="term" value="C:nucleus"/>
    <property type="evidence" value="ECO:0007669"/>
    <property type="project" value="UniProtKB-SubCell"/>
</dbReference>
<dbReference type="HOGENOM" id="CLU_066110_0_0_1"/>
<dbReference type="InterPro" id="IPR036638">
    <property type="entry name" value="HLH_DNA-bd_sf"/>
</dbReference>
<dbReference type="eggNOG" id="ENOG502R684">
    <property type="taxonomic scope" value="Eukaryota"/>
</dbReference>
<proteinExistence type="inferred from homology"/>
<name>A0A0E0JAX4_ORYNI</name>
<evidence type="ECO:0000259" key="7">
    <source>
        <dbReference type="PROSITE" id="PS50888"/>
    </source>
</evidence>